<reference evidence="1" key="1">
    <citation type="submission" date="2021-01" db="EMBL/GenBank/DDBJ databases">
        <authorList>
            <consortium name="Genoscope - CEA"/>
            <person name="William W."/>
        </authorList>
    </citation>
    <scope>NUCLEOTIDE SEQUENCE</scope>
</reference>
<name>A0A8S1LJM8_PARPR</name>
<dbReference type="EMBL" id="CAJJDM010000039">
    <property type="protein sequence ID" value="CAD8067039.1"/>
    <property type="molecule type" value="Genomic_DNA"/>
</dbReference>
<dbReference type="Proteomes" id="UP000688137">
    <property type="component" value="Unassembled WGS sequence"/>
</dbReference>
<organism evidence="1 2">
    <name type="scientific">Paramecium primaurelia</name>
    <dbReference type="NCBI Taxonomy" id="5886"/>
    <lineage>
        <taxon>Eukaryota</taxon>
        <taxon>Sar</taxon>
        <taxon>Alveolata</taxon>
        <taxon>Ciliophora</taxon>
        <taxon>Intramacronucleata</taxon>
        <taxon>Oligohymenophorea</taxon>
        <taxon>Peniculida</taxon>
        <taxon>Parameciidae</taxon>
        <taxon>Paramecium</taxon>
    </lineage>
</organism>
<sequence>MHSQRIKLNDDSELSILLAFIENSCILRFCSGGGDYANPQNDFGDPYLEIDIQCELNINTQLKKTVIPQVKKQRKQSFYMKVENKQLPLIP</sequence>
<dbReference type="AlphaFoldDB" id="A0A8S1LJM8"/>
<evidence type="ECO:0000313" key="1">
    <source>
        <dbReference type="EMBL" id="CAD8067039.1"/>
    </source>
</evidence>
<accession>A0A8S1LJM8</accession>
<proteinExistence type="predicted"/>
<comment type="caution">
    <text evidence="1">The sequence shown here is derived from an EMBL/GenBank/DDBJ whole genome shotgun (WGS) entry which is preliminary data.</text>
</comment>
<keyword evidence="2" id="KW-1185">Reference proteome</keyword>
<gene>
    <name evidence="1" type="ORF">PPRIM_AZ9-3.1.T0400081</name>
</gene>
<evidence type="ECO:0000313" key="2">
    <source>
        <dbReference type="Proteomes" id="UP000688137"/>
    </source>
</evidence>
<protein>
    <submittedName>
        <fullName evidence="1">Uncharacterized protein</fullName>
    </submittedName>
</protein>